<dbReference type="InterPro" id="IPR045864">
    <property type="entry name" value="aa-tRNA-synth_II/BPL/LPL"/>
</dbReference>
<dbReference type="SUPFAM" id="SSF48557">
    <property type="entry name" value="L-aspartase-like"/>
    <property type="match status" value="1"/>
</dbReference>
<keyword evidence="4" id="KW-0547">Nucleotide-binding</keyword>
<reference evidence="11 12" key="1">
    <citation type="submission" date="2014-06" db="EMBL/GenBank/DDBJ databases">
        <authorList>
            <person name="Swart Estienne"/>
        </authorList>
    </citation>
    <scope>NUCLEOTIDE SEQUENCE [LARGE SCALE GENOMIC DNA]</scope>
    <source>
        <strain evidence="11 12">130c</strain>
    </source>
</reference>
<dbReference type="GO" id="GO:0032543">
    <property type="term" value="P:mitochondrial translation"/>
    <property type="evidence" value="ECO:0007669"/>
    <property type="project" value="TreeGrafter"/>
</dbReference>
<evidence type="ECO:0000256" key="9">
    <source>
        <dbReference type="SAM" id="MobiDB-lite"/>
    </source>
</evidence>
<organism evidence="11 12">
    <name type="scientific">Stylonychia lemnae</name>
    <name type="common">Ciliate</name>
    <dbReference type="NCBI Taxonomy" id="5949"/>
    <lineage>
        <taxon>Eukaryota</taxon>
        <taxon>Sar</taxon>
        <taxon>Alveolata</taxon>
        <taxon>Ciliophora</taxon>
        <taxon>Intramacronucleata</taxon>
        <taxon>Spirotrichea</taxon>
        <taxon>Stichotrichia</taxon>
        <taxon>Sporadotrichida</taxon>
        <taxon>Oxytrichidae</taxon>
        <taxon>Stylonychinae</taxon>
        <taxon>Stylonychia</taxon>
    </lineage>
</organism>
<evidence type="ECO:0000256" key="6">
    <source>
        <dbReference type="ARBA" id="ARBA00022917"/>
    </source>
</evidence>
<evidence type="ECO:0000313" key="11">
    <source>
        <dbReference type="EMBL" id="CDW89297.1"/>
    </source>
</evidence>
<keyword evidence="7" id="KW-0030">Aminoacyl-tRNA synthetase</keyword>
<dbReference type="PROSITE" id="PS50862">
    <property type="entry name" value="AA_TRNA_LIGASE_II"/>
    <property type="match status" value="1"/>
</dbReference>
<evidence type="ECO:0000256" key="2">
    <source>
        <dbReference type="ARBA" id="ARBA00012815"/>
    </source>
</evidence>
<dbReference type="NCBIfam" id="TIGR00442">
    <property type="entry name" value="hisS"/>
    <property type="match status" value="1"/>
</dbReference>
<dbReference type="GO" id="GO:0004821">
    <property type="term" value="F:histidine-tRNA ligase activity"/>
    <property type="evidence" value="ECO:0007669"/>
    <property type="project" value="UniProtKB-EC"/>
</dbReference>
<dbReference type="InterPro" id="IPR004154">
    <property type="entry name" value="Anticodon-bd"/>
</dbReference>
<evidence type="ECO:0000256" key="7">
    <source>
        <dbReference type="ARBA" id="ARBA00023146"/>
    </source>
</evidence>
<dbReference type="HAMAP" id="MF_00127">
    <property type="entry name" value="His_tRNA_synth"/>
    <property type="match status" value="1"/>
</dbReference>
<feature type="domain" description="Aminoacyl-transfer RNA synthetases class-II family profile" evidence="10">
    <location>
        <begin position="435"/>
        <end position="773"/>
    </location>
</feature>
<dbReference type="EMBL" id="CCKQ01017419">
    <property type="protein sequence ID" value="CDW89297.1"/>
    <property type="molecule type" value="Genomic_DNA"/>
</dbReference>
<dbReference type="GO" id="GO:0003723">
    <property type="term" value="F:RNA binding"/>
    <property type="evidence" value="ECO:0007669"/>
    <property type="project" value="TreeGrafter"/>
</dbReference>
<dbReference type="EC" id="6.1.1.21" evidence="2"/>
<evidence type="ECO:0000256" key="8">
    <source>
        <dbReference type="ARBA" id="ARBA00047639"/>
    </source>
</evidence>
<keyword evidence="6" id="KW-0648">Protein biosynthesis</keyword>
<evidence type="ECO:0000256" key="1">
    <source>
        <dbReference type="ARBA" id="ARBA00008226"/>
    </source>
</evidence>
<dbReference type="SUPFAM" id="SSF52954">
    <property type="entry name" value="Class II aaRS ABD-related"/>
    <property type="match status" value="1"/>
</dbReference>
<sequence length="909" mass="104041">MKIVIGHKNLNLEELFNISCLPTQNEVVVDNVISCEFNPQPPQVQNKELQQAPEILSSLALRDDHQRAILLVKLVQLIKLKKNVSKQTINHFVTILNENRKFQTPEGGNFMQSVFEHAKSQNIFFSEKELFILQAQPHTYQAIFALEVYKLQQNLRLLDTSLAYSLETLNVHTDYLNEYALTLGKSTQGATNFKNSILALIDKSKLLSTSNLPDKALNLSKVYQLHGNLHERLLQLSQILTNEFNSEYGSLFQEKKYKELIQIARDQQQEQVNILSQQVSPLSYVIQQLLQLSLVRNAHLQGQKQQQTASFEESKSADSLDLTFETLASQSLLNAYQNELWNAFSKNRAVEAELKSKAEQSQQAEVKQEEGKAGQQQRGKKKGKEAVTSLGFGAGTRKFFDYLLQINLDSQEVFLSKINVLFNKELDSVLNEVLEQRNEERRKPKCAKGTRDMTPLQMAIRERAFFIIKSVFKKHGASEIDTPVFELKETLMGKYGEESKLIYDLEDQGGELLSLRYDLTVPFARYVALNNLASIKRFHIAKVYRRDNPQMNKGRFREFYQCDFDIAGQYSLMIPDSEVLKVVIEILEQLDIGEFVIKINHRKFLDAMVEIAGCEKRKFKAICSSVDKLDKEPWEKVREELITMKGLTPEMTDKLERFVKLVGSPIELLQRLKDEQVFAGHKEGEETIKEMEVLFEYLQSMNCLHRLSFDFSLARGLDYYTGLIYEAVLTDPSNKVGSIAGGGRYDGLVGMFSGKQIPAVGVSIGIERVFAILEEKLKRDNQVRATETQIYIAQIGKNLVAERLKICSELWSIGVKAETAYQDNPKTQRQLEFTLESGIPLILWLGENEVKEGVIKIKSLSKHEEYTFKREELLDRILDIVRENPILLPQDLQPKGAEQKPEEEKKQSE</sequence>
<feature type="region of interest" description="Disordered" evidence="9">
    <location>
        <begin position="889"/>
        <end position="909"/>
    </location>
</feature>
<accession>A0A078B7L8</accession>
<feature type="compositionally biased region" description="Basic and acidic residues" evidence="9">
    <location>
        <begin position="897"/>
        <end position="909"/>
    </location>
</feature>
<evidence type="ECO:0000259" key="10">
    <source>
        <dbReference type="PROSITE" id="PS50862"/>
    </source>
</evidence>
<dbReference type="InterPro" id="IPR008948">
    <property type="entry name" value="L-Aspartase-like"/>
</dbReference>
<dbReference type="PANTHER" id="PTHR11476:SF7">
    <property type="entry name" value="HISTIDINE--TRNA LIGASE"/>
    <property type="match status" value="1"/>
</dbReference>
<dbReference type="Gene3D" id="3.30.930.10">
    <property type="entry name" value="Bira Bifunctional Protein, Domain 2"/>
    <property type="match status" value="1"/>
</dbReference>
<proteinExistence type="inferred from homology"/>
<dbReference type="FunCoup" id="A0A078B7L8">
    <property type="interactions" value="25"/>
</dbReference>
<dbReference type="Pfam" id="PF03129">
    <property type="entry name" value="HGTP_anticodon"/>
    <property type="match status" value="1"/>
</dbReference>
<protein>
    <recommendedName>
        <fullName evidence="2">histidine--tRNA ligase</fullName>
        <ecNumber evidence="2">6.1.1.21</ecNumber>
    </recommendedName>
</protein>
<dbReference type="OrthoDB" id="1906957at2759"/>
<dbReference type="GO" id="GO:0005829">
    <property type="term" value="C:cytosol"/>
    <property type="evidence" value="ECO:0007669"/>
    <property type="project" value="TreeGrafter"/>
</dbReference>
<dbReference type="PANTHER" id="PTHR11476">
    <property type="entry name" value="HISTIDYL-TRNA SYNTHETASE"/>
    <property type="match status" value="1"/>
</dbReference>
<name>A0A078B7L8_STYLE</name>
<dbReference type="Pfam" id="PF13393">
    <property type="entry name" value="tRNA-synt_His"/>
    <property type="match status" value="1"/>
</dbReference>
<keyword evidence="5" id="KW-0067">ATP-binding</keyword>
<dbReference type="Proteomes" id="UP000039865">
    <property type="component" value="Unassembled WGS sequence"/>
</dbReference>
<evidence type="ECO:0000256" key="3">
    <source>
        <dbReference type="ARBA" id="ARBA00022598"/>
    </source>
</evidence>
<dbReference type="GO" id="GO:0006427">
    <property type="term" value="P:histidyl-tRNA aminoacylation"/>
    <property type="evidence" value="ECO:0007669"/>
    <property type="project" value="InterPro"/>
</dbReference>
<keyword evidence="3 11" id="KW-0436">Ligase</keyword>
<dbReference type="AlphaFoldDB" id="A0A078B7L8"/>
<comment type="similarity">
    <text evidence="1">Belongs to the class-II aminoacyl-tRNA synthetase family.</text>
</comment>
<dbReference type="InterPro" id="IPR015807">
    <property type="entry name" value="His-tRNA-ligase"/>
</dbReference>
<dbReference type="InParanoid" id="A0A078B7L8"/>
<dbReference type="FunFam" id="3.30.930.10:FF:000061">
    <property type="entry name" value="Histidine--tRNA ligase, cytoplasmic"/>
    <property type="match status" value="1"/>
</dbReference>
<dbReference type="FunFam" id="3.40.50.800:FF:000008">
    <property type="entry name" value="histidine--tRNA ligase, cytoplasmic isoform X1"/>
    <property type="match status" value="1"/>
</dbReference>
<gene>
    <name evidence="11" type="primary">Contig678.g762</name>
    <name evidence="11" type="ORF">STYLEM_18429</name>
</gene>
<evidence type="ECO:0000313" key="12">
    <source>
        <dbReference type="Proteomes" id="UP000039865"/>
    </source>
</evidence>
<feature type="region of interest" description="Disordered" evidence="9">
    <location>
        <begin position="361"/>
        <end position="386"/>
    </location>
</feature>
<dbReference type="Gene3D" id="3.40.50.800">
    <property type="entry name" value="Anticodon-binding domain"/>
    <property type="match status" value="1"/>
</dbReference>
<dbReference type="CDD" id="cd00773">
    <property type="entry name" value="HisRS-like_core"/>
    <property type="match status" value="1"/>
</dbReference>
<evidence type="ECO:0000256" key="5">
    <source>
        <dbReference type="ARBA" id="ARBA00022840"/>
    </source>
</evidence>
<dbReference type="CDD" id="cd00859">
    <property type="entry name" value="HisRS_anticodon"/>
    <property type="match status" value="1"/>
</dbReference>
<dbReference type="InterPro" id="IPR036621">
    <property type="entry name" value="Anticodon-bd_dom_sf"/>
</dbReference>
<dbReference type="InterPro" id="IPR006195">
    <property type="entry name" value="aa-tRNA-synth_II"/>
</dbReference>
<comment type="catalytic activity">
    <reaction evidence="8">
        <text>tRNA(His) + L-histidine + ATP = L-histidyl-tRNA(His) + AMP + diphosphate + H(+)</text>
        <dbReference type="Rhea" id="RHEA:17313"/>
        <dbReference type="Rhea" id="RHEA-COMP:9665"/>
        <dbReference type="Rhea" id="RHEA-COMP:9689"/>
        <dbReference type="ChEBI" id="CHEBI:15378"/>
        <dbReference type="ChEBI" id="CHEBI:30616"/>
        <dbReference type="ChEBI" id="CHEBI:33019"/>
        <dbReference type="ChEBI" id="CHEBI:57595"/>
        <dbReference type="ChEBI" id="CHEBI:78442"/>
        <dbReference type="ChEBI" id="CHEBI:78527"/>
        <dbReference type="ChEBI" id="CHEBI:456215"/>
        <dbReference type="EC" id="6.1.1.21"/>
    </reaction>
</comment>
<dbReference type="InterPro" id="IPR041715">
    <property type="entry name" value="HisRS-like_core"/>
</dbReference>
<dbReference type="InterPro" id="IPR033656">
    <property type="entry name" value="HisRS_anticodon"/>
</dbReference>
<dbReference type="GO" id="GO:0005739">
    <property type="term" value="C:mitochondrion"/>
    <property type="evidence" value="ECO:0007669"/>
    <property type="project" value="TreeGrafter"/>
</dbReference>
<dbReference type="Gene3D" id="1.20.200.10">
    <property type="entry name" value="Fumarase/aspartase (Central domain)"/>
    <property type="match status" value="1"/>
</dbReference>
<keyword evidence="12" id="KW-1185">Reference proteome</keyword>
<dbReference type="GO" id="GO:0005524">
    <property type="term" value="F:ATP binding"/>
    <property type="evidence" value="ECO:0007669"/>
    <property type="project" value="UniProtKB-KW"/>
</dbReference>
<dbReference type="SUPFAM" id="SSF55681">
    <property type="entry name" value="Class II aaRS and biotin synthetases"/>
    <property type="match status" value="1"/>
</dbReference>
<evidence type="ECO:0000256" key="4">
    <source>
        <dbReference type="ARBA" id="ARBA00022741"/>
    </source>
</evidence>